<sequence length="338" mass="39320">MQYQCILGIDFMKYSRLTLDFDKKSLVIPDDQIKSLPIVEKPVDVYLPDRRLDYPEAYRFAIDYRKLNAITKYPRYPLPLIDDLITNILFTTIMSTLDLKSGYFQLAINPRDIEETTFITRNGTFAFRRMLFGLSGAAQNFQKAIDIILKPVIGRFVSCYMDDVIITSPSFNEHTVHLDQVFTLLRDAGDSLLLEETHDNLDRFFHEFSFALRTAVNETTGKTPAELFLGRIYITPFRKLVRVTDGAEYVRGNIEKLFDEARQNMQRQHKTWEKYYNRKRRAVNIKVNDIVLVQTHILLVQRVGEWSESLCLNLKGPTECWKFRTTIGPFGKGEEGSQ</sequence>
<dbReference type="SUPFAM" id="SSF56672">
    <property type="entry name" value="DNA/RNA polymerases"/>
    <property type="match status" value="1"/>
</dbReference>
<dbReference type="InterPro" id="IPR053134">
    <property type="entry name" value="RNA-dir_DNA_polymerase"/>
</dbReference>
<dbReference type="InterPro" id="IPR043128">
    <property type="entry name" value="Rev_trsase/Diguanyl_cyclase"/>
</dbReference>
<dbReference type="Gene3D" id="3.30.70.270">
    <property type="match status" value="1"/>
</dbReference>
<organism evidence="2 3">
    <name type="scientific">Trichonephila clavipes</name>
    <name type="common">Golden silk orbweaver</name>
    <name type="synonym">Nephila clavipes</name>
    <dbReference type="NCBI Taxonomy" id="2585209"/>
    <lineage>
        <taxon>Eukaryota</taxon>
        <taxon>Metazoa</taxon>
        <taxon>Ecdysozoa</taxon>
        <taxon>Arthropoda</taxon>
        <taxon>Chelicerata</taxon>
        <taxon>Arachnida</taxon>
        <taxon>Araneae</taxon>
        <taxon>Araneomorphae</taxon>
        <taxon>Entelegynae</taxon>
        <taxon>Araneoidea</taxon>
        <taxon>Nephilidae</taxon>
        <taxon>Trichonephila</taxon>
    </lineage>
</organism>
<feature type="domain" description="Reverse transcriptase" evidence="1">
    <location>
        <begin position="55"/>
        <end position="191"/>
    </location>
</feature>
<evidence type="ECO:0000313" key="2">
    <source>
        <dbReference type="EMBL" id="GFY32882.1"/>
    </source>
</evidence>
<reference evidence="2" key="1">
    <citation type="submission" date="2020-08" db="EMBL/GenBank/DDBJ databases">
        <title>Multicomponent nature underlies the extraordinary mechanical properties of spider dragline silk.</title>
        <authorList>
            <person name="Kono N."/>
            <person name="Nakamura H."/>
            <person name="Mori M."/>
            <person name="Yoshida Y."/>
            <person name="Ohtoshi R."/>
            <person name="Malay A.D."/>
            <person name="Moran D.A.P."/>
            <person name="Tomita M."/>
            <person name="Numata K."/>
            <person name="Arakawa K."/>
        </authorList>
    </citation>
    <scope>NUCLEOTIDE SEQUENCE</scope>
</reference>
<dbReference type="GO" id="GO:0071897">
    <property type="term" value="P:DNA biosynthetic process"/>
    <property type="evidence" value="ECO:0007669"/>
    <property type="project" value="UniProtKB-ARBA"/>
</dbReference>
<dbReference type="PANTHER" id="PTHR24559:SF444">
    <property type="entry name" value="REVERSE TRANSCRIPTASE DOMAIN-CONTAINING PROTEIN"/>
    <property type="match status" value="1"/>
</dbReference>
<accession>A0A8X7BJN4</accession>
<gene>
    <name evidence="2" type="primary">pol</name>
    <name evidence="2" type="ORF">TNCV_4025061</name>
</gene>
<comment type="caution">
    <text evidence="2">The sequence shown here is derived from an EMBL/GenBank/DDBJ whole genome shotgun (WGS) entry which is preliminary data.</text>
</comment>
<dbReference type="InterPro" id="IPR043502">
    <property type="entry name" value="DNA/RNA_pol_sf"/>
</dbReference>
<protein>
    <submittedName>
        <fullName evidence="2">Retrovirus-related Pol polyprotein from transposon gypsy</fullName>
    </submittedName>
</protein>
<evidence type="ECO:0000259" key="1">
    <source>
        <dbReference type="Pfam" id="PF00078"/>
    </source>
</evidence>
<evidence type="ECO:0000313" key="3">
    <source>
        <dbReference type="Proteomes" id="UP000887159"/>
    </source>
</evidence>
<dbReference type="PANTHER" id="PTHR24559">
    <property type="entry name" value="TRANSPOSON TY3-I GAG-POL POLYPROTEIN"/>
    <property type="match status" value="1"/>
</dbReference>
<dbReference type="InterPro" id="IPR000477">
    <property type="entry name" value="RT_dom"/>
</dbReference>
<dbReference type="Pfam" id="PF00078">
    <property type="entry name" value="RVT_1"/>
    <property type="match status" value="1"/>
</dbReference>
<dbReference type="Proteomes" id="UP000887159">
    <property type="component" value="Unassembled WGS sequence"/>
</dbReference>
<name>A0A8X7BJN4_TRICX</name>
<dbReference type="Gene3D" id="3.10.10.10">
    <property type="entry name" value="HIV Type 1 Reverse Transcriptase, subunit A, domain 1"/>
    <property type="match status" value="1"/>
</dbReference>
<keyword evidence="3" id="KW-1185">Reference proteome</keyword>
<dbReference type="AlphaFoldDB" id="A0A8X7BJN4"/>
<dbReference type="CDD" id="cd01647">
    <property type="entry name" value="RT_LTR"/>
    <property type="match status" value="1"/>
</dbReference>
<dbReference type="EMBL" id="BMAU01021405">
    <property type="protein sequence ID" value="GFY32882.1"/>
    <property type="molecule type" value="Genomic_DNA"/>
</dbReference>
<proteinExistence type="predicted"/>